<organism evidence="1 3">
    <name type="scientific">Medicago truncatula</name>
    <name type="common">Barrel medic</name>
    <name type="synonym">Medicago tribuloides</name>
    <dbReference type="NCBI Taxonomy" id="3880"/>
    <lineage>
        <taxon>Eukaryota</taxon>
        <taxon>Viridiplantae</taxon>
        <taxon>Streptophyta</taxon>
        <taxon>Embryophyta</taxon>
        <taxon>Tracheophyta</taxon>
        <taxon>Spermatophyta</taxon>
        <taxon>Magnoliopsida</taxon>
        <taxon>eudicotyledons</taxon>
        <taxon>Gunneridae</taxon>
        <taxon>Pentapetalae</taxon>
        <taxon>rosids</taxon>
        <taxon>fabids</taxon>
        <taxon>Fabales</taxon>
        <taxon>Fabaceae</taxon>
        <taxon>Papilionoideae</taxon>
        <taxon>50 kb inversion clade</taxon>
        <taxon>NPAAA clade</taxon>
        <taxon>Hologalegina</taxon>
        <taxon>IRL clade</taxon>
        <taxon>Trifolieae</taxon>
        <taxon>Medicago</taxon>
    </lineage>
</organism>
<dbReference type="AlphaFoldDB" id="G7JAL8"/>
<dbReference type="HOGENOM" id="CLU_2797757_0_0_1"/>
<evidence type="ECO:0000313" key="1">
    <source>
        <dbReference type="EMBL" id="AES71082.1"/>
    </source>
</evidence>
<name>G7JAL8_MEDTR</name>
<reference evidence="2" key="3">
    <citation type="submission" date="2015-04" db="UniProtKB">
        <authorList>
            <consortium name="EnsemblPlants"/>
        </authorList>
    </citation>
    <scope>IDENTIFICATION</scope>
    <source>
        <strain evidence="2">cv. Jemalong A17</strain>
    </source>
</reference>
<protein>
    <submittedName>
        <fullName evidence="1 2">Uncharacterized protein</fullName>
    </submittedName>
</protein>
<sequence length="68" mass="7802">MDHFIPIVMGNFKSKIISKIIVSRLAKVMPEITSKEQIGFSRKKYQKLCLYGFLDQKSFGGIICISEF</sequence>
<dbReference type="EMBL" id="CM001219">
    <property type="protein sequence ID" value="AES71082.1"/>
    <property type="molecule type" value="Genomic_DNA"/>
</dbReference>
<dbReference type="PaxDb" id="3880-AES71082"/>
<accession>G7JAL8</accession>
<reference evidence="1 3" key="1">
    <citation type="journal article" date="2011" name="Nature">
        <title>The Medicago genome provides insight into the evolution of rhizobial symbioses.</title>
        <authorList>
            <person name="Young N.D."/>
            <person name="Debelle F."/>
            <person name="Oldroyd G.E."/>
            <person name="Geurts R."/>
            <person name="Cannon S.B."/>
            <person name="Udvardi M.K."/>
            <person name="Benedito V.A."/>
            <person name="Mayer K.F."/>
            <person name="Gouzy J."/>
            <person name="Schoof H."/>
            <person name="Van de Peer Y."/>
            <person name="Proost S."/>
            <person name="Cook D.R."/>
            <person name="Meyers B.C."/>
            <person name="Spannagl M."/>
            <person name="Cheung F."/>
            <person name="De Mita S."/>
            <person name="Krishnakumar V."/>
            <person name="Gundlach H."/>
            <person name="Zhou S."/>
            <person name="Mudge J."/>
            <person name="Bharti A.K."/>
            <person name="Murray J.D."/>
            <person name="Naoumkina M.A."/>
            <person name="Rosen B."/>
            <person name="Silverstein K.A."/>
            <person name="Tang H."/>
            <person name="Rombauts S."/>
            <person name="Zhao P.X."/>
            <person name="Zhou P."/>
            <person name="Barbe V."/>
            <person name="Bardou P."/>
            <person name="Bechner M."/>
            <person name="Bellec A."/>
            <person name="Berger A."/>
            <person name="Berges H."/>
            <person name="Bidwell S."/>
            <person name="Bisseling T."/>
            <person name="Choisne N."/>
            <person name="Couloux A."/>
            <person name="Denny R."/>
            <person name="Deshpande S."/>
            <person name="Dai X."/>
            <person name="Doyle J.J."/>
            <person name="Dudez A.M."/>
            <person name="Farmer A.D."/>
            <person name="Fouteau S."/>
            <person name="Franken C."/>
            <person name="Gibelin C."/>
            <person name="Gish J."/>
            <person name="Goldstein S."/>
            <person name="Gonzalez A.J."/>
            <person name="Green P.J."/>
            <person name="Hallab A."/>
            <person name="Hartog M."/>
            <person name="Hua A."/>
            <person name="Humphray S.J."/>
            <person name="Jeong D.H."/>
            <person name="Jing Y."/>
            <person name="Jocker A."/>
            <person name="Kenton S.M."/>
            <person name="Kim D.J."/>
            <person name="Klee K."/>
            <person name="Lai H."/>
            <person name="Lang C."/>
            <person name="Lin S."/>
            <person name="Macmil S.L."/>
            <person name="Magdelenat G."/>
            <person name="Matthews L."/>
            <person name="McCorrison J."/>
            <person name="Monaghan E.L."/>
            <person name="Mun J.H."/>
            <person name="Najar F.Z."/>
            <person name="Nicholson C."/>
            <person name="Noirot C."/>
            <person name="O'Bleness M."/>
            <person name="Paule C.R."/>
            <person name="Poulain J."/>
            <person name="Prion F."/>
            <person name="Qin B."/>
            <person name="Qu C."/>
            <person name="Retzel E.F."/>
            <person name="Riddle C."/>
            <person name="Sallet E."/>
            <person name="Samain S."/>
            <person name="Samson N."/>
            <person name="Sanders I."/>
            <person name="Saurat O."/>
            <person name="Scarpelli C."/>
            <person name="Schiex T."/>
            <person name="Segurens B."/>
            <person name="Severin A.J."/>
            <person name="Sherrier D.J."/>
            <person name="Shi R."/>
            <person name="Sims S."/>
            <person name="Singer S.R."/>
            <person name="Sinharoy S."/>
            <person name="Sterck L."/>
            <person name="Viollet A."/>
            <person name="Wang B.B."/>
            <person name="Wang K."/>
            <person name="Wang M."/>
            <person name="Wang X."/>
            <person name="Warfsmann J."/>
            <person name="Weissenbach J."/>
            <person name="White D.D."/>
            <person name="White J.D."/>
            <person name="Wiley G.B."/>
            <person name="Wincker P."/>
            <person name="Xing Y."/>
            <person name="Yang L."/>
            <person name="Yao Z."/>
            <person name="Ying F."/>
            <person name="Zhai J."/>
            <person name="Zhou L."/>
            <person name="Zuber A."/>
            <person name="Denarie J."/>
            <person name="Dixon R.A."/>
            <person name="May G.D."/>
            <person name="Schwartz D.C."/>
            <person name="Rogers J."/>
            <person name="Quetier F."/>
            <person name="Town C.D."/>
            <person name="Roe B.A."/>
        </authorList>
    </citation>
    <scope>NUCLEOTIDE SEQUENCE [LARGE SCALE GENOMIC DNA]</scope>
    <source>
        <strain evidence="1">A17</strain>
        <strain evidence="2 3">cv. Jemalong A17</strain>
    </source>
</reference>
<keyword evidence="3" id="KW-1185">Reference proteome</keyword>
<dbReference type="Proteomes" id="UP000002051">
    <property type="component" value="Chromosome 3"/>
</dbReference>
<dbReference type="EnsemblPlants" id="AES71082">
    <property type="protein sequence ID" value="AES71082"/>
    <property type="gene ID" value="MTR_3g069880"/>
</dbReference>
<gene>
    <name evidence="1" type="ordered locus">MTR_3g069880</name>
</gene>
<evidence type="ECO:0000313" key="2">
    <source>
        <dbReference type="EnsemblPlants" id="AES71082"/>
    </source>
</evidence>
<reference evidence="1 3" key="2">
    <citation type="journal article" date="2014" name="BMC Genomics">
        <title>An improved genome release (version Mt4.0) for the model legume Medicago truncatula.</title>
        <authorList>
            <person name="Tang H."/>
            <person name="Krishnakumar V."/>
            <person name="Bidwell S."/>
            <person name="Rosen B."/>
            <person name="Chan A."/>
            <person name="Zhou S."/>
            <person name="Gentzbittel L."/>
            <person name="Childs K.L."/>
            <person name="Yandell M."/>
            <person name="Gundlach H."/>
            <person name="Mayer K.F."/>
            <person name="Schwartz D.C."/>
            <person name="Town C.D."/>
        </authorList>
    </citation>
    <scope>GENOME REANNOTATION</scope>
    <source>
        <strain evidence="2 3">cv. Jemalong A17</strain>
    </source>
</reference>
<evidence type="ECO:0000313" key="3">
    <source>
        <dbReference type="Proteomes" id="UP000002051"/>
    </source>
</evidence>
<proteinExistence type="predicted"/>